<dbReference type="SMART" id="SM00028">
    <property type="entry name" value="TPR"/>
    <property type="match status" value="12"/>
</dbReference>
<feature type="region of interest" description="Disordered" evidence="1">
    <location>
        <begin position="1542"/>
        <end position="1571"/>
    </location>
</feature>
<dbReference type="OrthoDB" id="3218567at2"/>
<name>A0A1V0A8H3_9ACTN</name>
<feature type="compositionally biased region" description="Polar residues" evidence="1">
    <location>
        <begin position="535"/>
        <end position="545"/>
    </location>
</feature>
<feature type="region of interest" description="Disordered" evidence="1">
    <location>
        <begin position="1322"/>
        <end position="1345"/>
    </location>
</feature>
<dbReference type="Pfam" id="PF13181">
    <property type="entry name" value="TPR_8"/>
    <property type="match status" value="1"/>
</dbReference>
<reference evidence="3" key="1">
    <citation type="journal article" date="2017" name="Med. Chem. Commun.">
        <title>Nonomuraea sp. ATCC 55076 harbours the largest actinomycete chromosome to date and the kistamicin biosynthetic gene cluster.</title>
        <authorList>
            <person name="Nazari B."/>
            <person name="Forneris C.C."/>
            <person name="Gibson M.I."/>
            <person name="Moon K."/>
            <person name="Schramma K.R."/>
            <person name="Seyedsayamdost M.R."/>
        </authorList>
    </citation>
    <scope>NUCLEOTIDE SEQUENCE [LARGE SCALE GENOMIC DNA]</scope>
    <source>
        <strain evidence="3">ATCC 55076</strain>
    </source>
</reference>
<dbReference type="InterPro" id="IPR019734">
    <property type="entry name" value="TPR_rpt"/>
</dbReference>
<feature type="region of interest" description="Disordered" evidence="1">
    <location>
        <begin position="977"/>
        <end position="1101"/>
    </location>
</feature>
<sequence>MDTPPHRLGPERVVEVFSGHDGLVGVTGSGYAIGADLVLTAGCVVETGSPCHVRPSWSSRRLPAEPVWRGRGSTGAVLLRVAEAAWAALPGIEHNRWARVAGGGSYRVRCAARGFARGGEQGGVRAAETLSGLVNPPTGLVSRTLTVSVLSPELDRTPISLWQGLAGAALLAEPAGQLIGVATPAPSGYALRRLDAVPVTALLSDPRFRELAGVPPGPLETVSERERSVALPALLVPARERLPQDCPDWALLMARHAVVPFLGREEELGALRAWAAEPGPLSIAVLSGRGGTGKTRLAGELCVELAEAGWDAGFLPMDALTRLLSGELAARQASGELLGGTASGGLFGGDAAGRLLGGDASRGLLGGDAAGGLPGGPASGGVVALDALRPTLVVIDGPEASPPVVGELVRRLAKHGHNPRVRLLLLARGPGEAEWWRRLDTAAGGWLRRLNTTTVQLNAHPLTLAERTEHALAAMKAFAPSRAALPTPPRLDDPEYGLPLHVHLAALLRLCDGDSPAGTAPETSAGPAMGRPTSAEGTTAGQPTTGDAAGTVVGEPTAGEVAGGPTAGDAPGTTVGWPAAGAMVAGWQGGGGGLVGRFLAREQGQWERVWPEGAEPLGGVAARQAVAVLTLTAPTPAELPGLLTAVPKLRVPNGTPSSPTGTLTAARWLARLFPSSPDQPPGGRPASLGPGPVAERFLAETEDLDALVLAVHDHEGRTVHHLVRMLDVLRLSAGTEPVRAALWSLVASRMGKLVAEAESHPASGLGDALSAALLLFPGDPQLDETAASLPDRAGRLDVVVRPYGVEGREAGLGCRALRVTLAELAVQHRRGSGGRLALARALTGLSGGLAAVGRAGEAVVAAAEAVETYAGAPPYEEAAGRAEALFGLGACLLLGGEAGGAFKPAQEAAARYRILAEEDPRYAGHAARAHYNVACALLELGRLGEAVEAFEAAGGSAEFASYARAILSVLPGSGDPPGLAGASSSAGAPPLAGAPPTAGTSPLAGASPPAGAPPLAGASPPAGAPPLAGASSLAGASRMAGAPPSAGASPLAGASPPGGASPWAGPLPSAGGSSLAGVSGGRVGSPPAHDDARTSSVQSPGPMTAFEGVEVASVLPDLAACLGVAAVSAVSSIAPTSRNVAHHLHLAATWLEVHGRPAEARVPAGEAVVRLRGLAAEEPGLRAMLASAAAVLGRLHARMEDSDAAVRSAAEAVRNLRALVTLDPDEHRPALAEQLLDLGELLLVDDRPEEALAPLQEAMAVAAERGTATQARGRWLLGLCLDELGRTADGLAQLEIAAELYDVLALGDAAYLAHRDEARSRLETARRPDRPAEEPWLPSVSQPQEAVERAERRLDECGKAVESAGTPGIERIHAYLSAQATLARAWADAGRAADAFVLAMQAAELLQRHAAPERPHAIAVGMVAAALGRSLVGLGRHKEAIPHLLTAIESYEPHAGASDEFRTELARLMVLETVALSHAACPSEAEAAASRLVELYERLVAERAEPPRALAYVLRLQGGIRFTRQDPDGALQSVTRALDLLPAASDDPLPSPSGGPLPSSSGGFPPSPSGGEERVLAATCLELAGLCLAELHESDAARDRLAAGTAAMARLGAVPHDLVGVHLLALVRLARMRVEEEGPVAGIALYAEILGLRPLPGPPVLDTVLEELAWLTGADGVAGVAARFEGVAAGARGAAAGVVEGLVGPLTAFTEVLEREVAVGGAPETHERYVRCLARLGGEAARAGDTASAVAITELAVRVCRGLASVSPAYRQPLASALAVLSALPGVQDRLATLEQAIDLLTQQQAQAAGTVGGRQGRMLAGALHRYAAELLDRGRAVEALAHCERAADLCDELEDPGIAAAIYAQLGSTLAALDRPQAALEAIAWSLAELDRAETEEEAGGERAEGWAAGDREHGEGREAGEGELGEAGEGEPREAGWEEMGGWAEVGQWSEARRVRARAVQVRGRVLRTFGREREAMAHLVEALRLFDELREPLAAAETAALIADDLLAAGRPQEAVEYARTATTGHEPGTVKHALATQRLARCHMMLGALVAANELVEGLIPVARRAPGDLTYRAILADSLAQSSELMPLLRLDGGAEAEARAREAIAIYDELLTTGMNAQALHTSRAGACLTLASALRMRDQAGEAIQPLREAVAALERFSPGNPMQAGLLSRAMLMLGDALMEAGRALEAGLVFHRSTQVTRDGLSRAVAHARLGFCQQELGRDDAADAALRVAADLLRELSGAEQGLLKEVSGAGQSLLREASGAKRGLPQQAPGPERSLLREVLAARAGLLGRIGRAEEAEAVEEELRRLP</sequence>
<dbReference type="InterPro" id="IPR027417">
    <property type="entry name" value="P-loop_NTPase"/>
</dbReference>
<keyword evidence="3" id="KW-1185">Reference proteome</keyword>
<dbReference type="Proteomes" id="UP000190797">
    <property type="component" value="Chromosome"/>
</dbReference>
<feature type="region of interest" description="Disordered" evidence="1">
    <location>
        <begin position="1895"/>
        <end position="1939"/>
    </location>
</feature>
<dbReference type="EMBL" id="CP017717">
    <property type="protein sequence ID" value="AQZ66500.1"/>
    <property type="molecule type" value="Genomic_DNA"/>
</dbReference>
<feature type="compositionally biased region" description="Low complexity" evidence="1">
    <location>
        <begin position="977"/>
        <end position="1077"/>
    </location>
</feature>
<proteinExistence type="predicted"/>
<dbReference type="Gene3D" id="1.25.40.10">
    <property type="entry name" value="Tetratricopeptide repeat domain"/>
    <property type="match status" value="6"/>
</dbReference>
<dbReference type="KEGG" id="noa:BKM31_38155"/>
<dbReference type="STRING" id="1909395.BKM31_38155"/>
<dbReference type="InterPro" id="IPR011990">
    <property type="entry name" value="TPR-like_helical_dom_sf"/>
</dbReference>
<feature type="compositionally biased region" description="Basic and acidic residues" evidence="1">
    <location>
        <begin position="1901"/>
        <end position="1922"/>
    </location>
</feature>
<organism evidence="2 3">
    <name type="scientific">[Actinomadura] parvosata subsp. kistnae</name>
    <dbReference type="NCBI Taxonomy" id="1909395"/>
    <lineage>
        <taxon>Bacteria</taxon>
        <taxon>Bacillati</taxon>
        <taxon>Actinomycetota</taxon>
        <taxon>Actinomycetes</taxon>
        <taxon>Streptosporangiales</taxon>
        <taxon>Streptosporangiaceae</taxon>
        <taxon>Nonomuraea</taxon>
    </lineage>
</organism>
<evidence type="ECO:0000313" key="2">
    <source>
        <dbReference type="EMBL" id="AQZ66500.1"/>
    </source>
</evidence>
<feature type="region of interest" description="Disordered" evidence="1">
    <location>
        <begin position="515"/>
        <end position="574"/>
    </location>
</feature>
<dbReference type="SUPFAM" id="SSF52540">
    <property type="entry name" value="P-loop containing nucleoside triphosphate hydrolases"/>
    <property type="match status" value="1"/>
</dbReference>
<gene>
    <name evidence="2" type="ORF">BKM31_38155</name>
</gene>
<evidence type="ECO:0000256" key="1">
    <source>
        <dbReference type="SAM" id="MobiDB-lite"/>
    </source>
</evidence>
<accession>A0A1V0A8H3</accession>
<evidence type="ECO:0000313" key="3">
    <source>
        <dbReference type="Proteomes" id="UP000190797"/>
    </source>
</evidence>
<protein>
    <submittedName>
        <fullName evidence="2">Uncharacterized protein</fullName>
    </submittedName>
</protein>
<dbReference type="SUPFAM" id="SSF48452">
    <property type="entry name" value="TPR-like"/>
    <property type="match status" value="5"/>
</dbReference>
<feature type="compositionally biased region" description="Basic and acidic residues" evidence="1">
    <location>
        <begin position="1322"/>
        <end position="1333"/>
    </location>
</feature>
<dbReference type="RefSeq" id="WP_080042781.1">
    <property type="nucleotide sequence ID" value="NZ_CP017717.1"/>
</dbReference>